<dbReference type="Proteomes" id="UP000013827">
    <property type="component" value="Unassembled WGS sequence"/>
</dbReference>
<proteinExistence type="predicted"/>
<dbReference type="AlphaFoldDB" id="A0A0D3KYL1"/>
<dbReference type="PaxDb" id="2903-EOD40846"/>
<organism evidence="2 3">
    <name type="scientific">Emiliania huxleyi (strain CCMP1516)</name>
    <dbReference type="NCBI Taxonomy" id="280463"/>
    <lineage>
        <taxon>Eukaryota</taxon>
        <taxon>Haptista</taxon>
        <taxon>Haptophyta</taxon>
        <taxon>Prymnesiophyceae</taxon>
        <taxon>Isochrysidales</taxon>
        <taxon>Noelaerhabdaceae</taxon>
        <taxon>Emiliania</taxon>
    </lineage>
</organism>
<dbReference type="HOGENOM" id="CLU_574189_0_0_1"/>
<accession>A0A0D3KYL1</accession>
<evidence type="ECO:0000313" key="3">
    <source>
        <dbReference type="Proteomes" id="UP000013827"/>
    </source>
</evidence>
<dbReference type="RefSeq" id="XP_005793275.1">
    <property type="nucleotide sequence ID" value="XM_005793218.1"/>
</dbReference>
<dbReference type="EnsemblProtists" id="EOD40846">
    <property type="protein sequence ID" value="EOD40846"/>
    <property type="gene ID" value="EMIHUDRAFT_454103"/>
</dbReference>
<dbReference type="GeneID" id="17286116"/>
<evidence type="ECO:0000313" key="2">
    <source>
        <dbReference type="EnsemblProtists" id="EOD40846"/>
    </source>
</evidence>
<feature type="region of interest" description="Disordered" evidence="1">
    <location>
        <begin position="52"/>
        <end position="83"/>
    </location>
</feature>
<dbReference type="KEGG" id="ehx:EMIHUDRAFT_454103"/>
<protein>
    <recommendedName>
        <fullName evidence="4">HECT domain-containing protein</fullName>
    </recommendedName>
</protein>
<name>A0A0D3KYL1_EMIH1</name>
<feature type="compositionally biased region" description="Gly residues" evidence="1">
    <location>
        <begin position="60"/>
        <end position="72"/>
    </location>
</feature>
<reference evidence="2" key="2">
    <citation type="submission" date="2024-10" db="UniProtKB">
        <authorList>
            <consortium name="EnsemblProtists"/>
        </authorList>
    </citation>
    <scope>IDENTIFICATION</scope>
</reference>
<reference evidence="3" key="1">
    <citation type="journal article" date="2013" name="Nature">
        <title>Pan genome of the phytoplankton Emiliania underpins its global distribution.</title>
        <authorList>
            <person name="Read B.A."/>
            <person name="Kegel J."/>
            <person name="Klute M.J."/>
            <person name="Kuo A."/>
            <person name="Lefebvre S.C."/>
            <person name="Maumus F."/>
            <person name="Mayer C."/>
            <person name="Miller J."/>
            <person name="Monier A."/>
            <person name="Salamov A."/>
            <person name="Young J."/>
            <person name="Aguilar M."/>
            <person name="Claverie J.M."/>
            <person name="Frickenhaus S."/>
            <person name="Gonzalez K."/>
            <person name="Herman E.K."/>
            <person name="Lin Y.C."/>
            <person name="Napier J."/>
            <person name="Ogata H."/>
            <person name="Sarno A.F."/>
            <person name="Shmutz J."/>
            <person name="Schroeder D."/>
            <person name="de Vargas C."/>
            <person name="Verret F."/>
            <person name="von Dassow P."/>
            <person name="Valentin K."/>
            <person name="Van de Peer Y."/>
            <person name="Wheeler G."/>
            <person name="Dacks J.B."/>
            <person name="Delwiche C.F."/>
            <person name="Dyhrman S.T."/>
            <person name="Glockner G."/>
            <person name="John U."/>
            <person name="Richards T."/>
            <person name="Worden A.Z."/>
            <person name="Zhang X."/>
            <person name="Grigoriev I.V."/>
            <person name="Allen A.E."/>
            <person name="Bidle K."/>
            <person name="Borodovsky M."/>
            <person name="Bowler C."/>
            <person name="Brownlee C."/>
            <person name="Cock J.M."/>
            <person name="Elias M."/>
            <person name="Gladyshev V.N."/>
            <person name="Groth M."/>
            <person name="Guda C."/>
            <person name="Hadaegh A."/>
            <person name="Iglesias-Rodriguez M.D."/>
            <person name="Jenkins J."/>
            <person name="Jones B.M."/>
            <person name="Lawson T."/>
            <person name="Leese F."/>
            <person name="Lindquist E."/>
            <person name="Lobanov A."/>
            <person name="Lomsadze A."/>
            <person name="Malik S.B."/>
            <person name="Marsh M.E."/>
            <person name="Mackinder L."/>
            <person name="Mock T."/>
            <person name="Mueller-Roeber B."/>
            <person name="Pagarete A."/>
            <person name="Parker M."/>
            <person name="Probert I."/>
            <person name="Quesneville H."/>
            <person name="Raines C."/>
            <person name="Rensing S.A."/>
            <person name="Riano-Pachon D.M."/>
            <person name="Richier S."/>
            <person name="Rokitta S."/>
            <person name="Shiraiwa Y."/>
            <person name="Soanes D.M."/>
            <person name="van der Giezen M."/>
            <person name="Wahlund T.M."/>
            <person name="Williams B."/>
            <person name="Wilson W."/>
            <person name="Wolfe G."/>
            <person name="Wurch L.L."/>
        </authorList>
    </citation>
    <scope>NUCLEOTIDE SEQUENCE</scope>
</reference>
<evidence type="ECO:0008006" key="4">
    <source>
        <dbReference type="Google" id="ProtNLM"/>
    </source>
</evidence>
<keyword evidence="3" id="KW-1185">Reference proteome</keyword>
<evidence type="ECO:0000256" key="1">
    <source>
        <dbReference type="SAM" id="MobiDB-lite"/>
    </source>
</evidence>
<sequence length="476" mass="52324">MKSGLEGNVHSRAFKFNADGKTLANWEEFLPQPLIRDVHGEGGVMRVERGQLVPASQRDGGQGGRSGNGSGGRTRNATPAPKPIRLLPTLLPVDAPAGSFITHPSTGRLMIYRVWFSQWMQDWMRRWQPVDSWFDKDVLAAISRSPLYKLLEAKSKELQGATFEERLPIMADELVAVLEPRAFGELPPELRELMAVIDTGSDVAAANVDLPKVYGWFGAAAVVAPLVALWAPNGVHARLRQQSRPDSSLFAPDDLRALTDDQRRVVEAEHFGLDPFNEETMSDAEFRAWSRELPKVVPPSLHGGKRCSTAALTLFDMEFRSAKRQGQINATLGVERKRQTDVGAFGVDAGGEGVVEEEFNELDALGLDAAAWEAFLQHICDTPGRPFCWGSPELRAFREAGRPDGRDACPLLKKAFETPIGPSCAKPFSFSMGVLVPLFLGIVHEHTALADAKHEALIIHAIVQALIKHYVSTEEI</sequence>